<name>A0A0L0CGN3_LUCCU</name>
<evidence type="ECO:0000313" key="3">
    <source>
        <dbReference type="EMBL" id="KNC30669.1"/>
    </source>
</evidence>
<feature type="region of interest" description="Disordered" evidence="1">
    <location>
        <begin position="562"/>
        <end position="724"/>
    </location>
</feature>
<reference evidence="3 4" key="1">
    <citation type="journal article" date="2015" name="Nat. Commun.">
        <title>Lucilia cuprina genome unlocks parasitic fly biology to underpin future interventions.</title>
        <authorList>
            <person name="Anstead C.A."/>
            <person name="Korhonen P.K."/>
            <person name="Young N.D."/>
            <person name="Hall R.S."/>
            <person name="Jex A.R."/>
            <person name="Murali S.C."/>
            <person name="Hughes D.S."/>
            <person name="Lee S.F."/>
            <person name="Perry T."/>
            <person name="Stroehlein A.J."/>
            <person name="Ansell B.R."/>
            <person name="Breugelmans B."/>
            <person name="Hofmann A."/>
            <person name="Qu J."/>
            <person name="Dugan S."/>
            <person name="Lee S.L."/>
            <person name="Chao H."/>
            <person name="Dinh H."/>
            <person name="Han Y."/>
            <person name="Doddapaneni H.V."/>
            <person name="Worley K.C."/>
            <person name="Muzny D.M."/>
            <person name="Ioannidis P."/>
            <person name="Waterhouse R.M."/>
            <person name="Zdobnov E.M."/>
            <person name="James P.J."/>
            <person name="Bagnall N.H."/>
            <person name="Kotze A.C."/>
            <person name="Gibbs R.A."/>
            <person name="Richards S."/>
            <person name="Batterham P."/>
            <person name="Gasser R.B."/>
        </authorList>
    </citation>
    <scope>NUCLEOTIDE SEQUENCE [LARGE SCALE GENOMIC DNA]</scope>
    <source>
        <strain evidence="3 4">LS</strain>
        <tissue evidence="3">Full body</tissue>
    </source>
</reference>
<feature type="transmembrane region" description="Helical" evidence="2">
    <location>
        <begin position="508"/>
        <end position="530"/>
    </location>
</feature>
<sequence>KNMKLNGALKPRQGASKLGSSPGVVQKKYRVKRYYKVNENVVKGLPLSECGVNNEHFTEIINTRKNINIYKYNNQQHTTPLAQQQQQPQKRNIGEHFSSSNNRSLSSCNILTSTGTKKQNNSNTTQYSISSVTITRSSCIDSNSCENKDKIKQTTKTSVAAKTAAAAEIVAIEKYNKKKTKIESDLKQRAINNITTRQLKNITNINKERNNSTNNKSSSNKKTKEVKVVKTTFNTSKYHVIVNKNNNISSSNSSEDNIYYKEVNKSLLIIPKFYENLNLTDLISRLFIYLKLLLFFVFPHAIKHLTGNPFARIVSYRSFGLIGYNLAKIMRASQSLESSFERICFKNVNKTPLSPSIALCLLVYAAVAILLPQPVVGDDGDFFPISGLETTTPEFDYASRGQKKFGDKCENTLECGFPGSICDPKKKSCQCTEDLPVTNHIDKCGKEAAVNETCFFNEQCEVKYFQTECRDQRCVCRFDMTPVWLKDGSVECKGRGDKKGPETYIDPAMIGVLIGMALMFIIICVVLRLFSQARWRENRTIFNTPNPRLMNVSLLRESKLLHGQERRGSRMSVRAPSRQPSMASLRPHSPNPSLGKTGRMTRSKSNTRSSDSRVSDASNCSRLLEHHTANTHHASHTHANTTLPHASTTNHGPQTSSRSNSHGSNASATSLRSTRSNSVSPAGIVVNNSHHERKGSTYQPHQHQHSAQQKNQQQQQLQPIQQQEQQPLTQTNIISNPVAETVTVEIIEPEK</sequence>
<feature type="non-terminal residue" evidence="3">
    <location>
        <position position="1"/>
    </location>
</feature>
<keyword evidence="2" id="KW-0472">Membrane</keyword>
<organism evidence="3 4">
    <name type="scientific">Lucilia cuprina</name>
    <name type="common">Green bottle fly</name>
    <name type="synonym">Australian sheep blowfly</name>
    <dbReference type="NCBI Taxonomy" id="7375"/>
    <lineage>
        <taxon>Eukaryota</taxon>
        <taxon>Metazoa</taxon>
        <taxon>Ecdysozoa</taxon>
        <taxon>Arthropoda</taxon>
        <taxon>Hexapoda</taxon>
        <taxon>Insecta</taxon>
        <taxon>Pterygota</taxon>
        <taxon>Neoptera</taxon>
        <taxon>Endopterygota</taxon>
        <taxon>Diptera</taxon>
        <taxon>Brachycera</taxon>
        <taxon>Muscomorpha</taxon>
        <taxon>Oestroidea</taxon>
        <taxon>Calliphoridae</taxon>
        <taxon>Luciliinae</taxon>
        <taxon>Lucilia</taxon>
    </lineage>
</organism>
<dbReference type="OrthoDB" id="6610549at2759"/>
<evidence type="ECO:0000313" key="4">
    <source>
        <dbReference type="Proteomes" id="UP000037069"/>
    </source>
</evidence>
<comment type="caution">
    <text evidence="3">The sequence shown here is derived from an EMBL/GenBank/DDBJ whole genome shotgun (WGS) entry which is preliminary data.</text>
</comment>
<evidence type="ECO:0000256" key="1">
    <source>
        <dbReference type="SAM" id="MobiDB-lite"/>
    </source>
</evidence>
<dbReference type="AlphaFoldDB" id="A0A0L0CGN3"/>
<feature type="region of interest" description="Disordered" evidence="1">
    <location>
        <begin position="1"/>
        <end position="21"/>
    </location>
</feature>
<feature type="compositionally biased region" description="Low complexity" evidence="1">
    <location>
        <begin position="98"/>
        <end position="109"/>
    </location>
</feature>
<feature type="compositionally biased region" description="Low complexity" evidence="1">
    <location>
        <begin position="705"/>
        <end position="724"/>
    </location>
</feature>
<dbReference type="STRING" id="7375.A0A0L0CGN3"/>
<keyword evidence="2" id="KW-0812">Transmembrane</keyword>
<feature type="region of interest" description="Disordered" evidence="1">
    <location>
        <begin position="78"/>
        <end position="126"/>
    </location>
</feature>
<feature type="compositionally biased region" description="Polar residues" evidence="1">
    <location>
        <begin position="643"/>
        <end position="655"/>
    </location>
</feature>
<keyword evidence="4" id="KW-1185">Reference proteome</keyword>
<feature type="compositionally biased region" description="Polar residues" evidence="1">
    <location>
        <begin position="669"/>
        <end position="680"/>
    </location>
</feature>
<dbReference type="EMBL" id="JRES01000501">
    <property type="protein sequence ID" value="KNC30669.1"/>
    <property type="molecule type" value="Genomic_DNA"/>
</dbReference>
<feature type="region of interest" description="Disordered" evidence="1">
    <location>
        <begin position="206"/>
        <end position="225"/>
    </location>
</feature>
<feature type="compositionally biased region" description="Low complexity" evidence="1">
    <location>
        <begin position="78"/>
        <end position="89"/>
    </location>
</feature>
<feature type="compositionally biased region" description="Low complexity" evidence="1">
    <location>
        <begin position="211"/>
        <end position="220"/>
    </location>
</feature>
<feature type="compositionally biased region" description="Polar residues" evidence="1">
    <location>
        <begin position="110"/>
        <end position="126"/>
    </location>
</feature>
<feature type="compositionally biased region" description="Low complexity" evidence="1">
    <location>
        <begin position="656"/>
        <end position="668"/>
    </location>
</feature>
<proteinExistence type="predicted"/>
<dbReference type="Proteomes" id="UP000037069">
    <property type="component" value="Unassembled WGS sequence"/>
</dbReference>
<evidence type="ECO:0008006" key="5">
    <source>
        <dbReference type="Google" id="ProtNLM"/>
    </source>
</evidence>
<keyword evidence="2" id="KW-1133">Transmembrane helix</keyword>
<accession>A0A0L0CGN3</accession>
<evidence type="ECO:0000256" key="2">
    <source>
        <dbReference type="SAM" id="Phobius"/>
    </source>
</evidence>
<gene>
    <name evidence="3" type="ORF">FF38_11732</name>
</gene>
<protein>
    <recommendedName>
        <fullName evidence="5">EB domain-containing protein</fullName>
    </recommendedName>
</protein>